<feature type="region of interest" description="Disordered" evidence="1">
    <location>
        <begin position="85"/>
        <end position="110"/>
    </location>
</feature>
<feature type="compositionally biased region" description="Polar residues" evidence="1">
    <location>
        <begin position="100"/>
        <end position="110"/>
    </location>
</feature>
<keyword evidence="3" id="KW-1185">Reference proteome</keyword>
<accession>A0AAV4FKN1</accession>
<protein>
    <submittedName>
        <fullName evidence="2">Uncharacterized protein</fullName>
    </submittedName>
</protein>
<feature type="region of interest" description="Disordered" evidence="1">
    <location>
        <begin position="1"/>
        <end position="25"/>
    </location>
</feature>
<evidence type="ECO:0000313" key="3">
    <source>
        <dbReference type="Proteomes" id="UP000762676"/>
    </source>
</evidence>
<dbReference type="EMBL" id="BMAT01011479">
    <property type="protein sequence ID" value="GFR73511.1"/>
    <property type="molecule type" value="Genomic_DNA"/>
</dbReference>
<dbReference type="AlphaFoldDB" id="A0AAV4FKN1"/>
<feature type="compositionally biased region" description="Pro residues" evidence="1">
    <location>
        <begin position="1"/>
        <end position="15"/>
    </location>
</feature>
<name>A0AAV4FKN1_9GAST</name>
<evidence type="ECO:0000313" key="2">
    <source>
        <dbReference type="EMBL" id="GFR73511.1"/>
    </source>
</evidence>
<organism evidence="2 3">
    <name type="scientific">Elysia marginata</name>
    <dbReference type="NCBI Taxonomy" id="1093978"/>
    <lineage>
        <taxon>Eukaryota</taxon>
        <taxon>Metazoa</taxon>
        <taxon>Spiralia</taxon>
        <taxon>Lophotrochozoa</taxon>
        <taxon>Mollusca</taxon>
        <taxon>Gastropoda</taxon>
        <taxon>Heterobranchia</taxon>
        <taxon>Euthyneura</taxon>
        <taxon>Panpulmonata</taxon>
        <taxon>Sacoglossa</taxon>
        <taxon>Placobranchoidea</taxon>
        <taxon>Plakobranchidae</taxon>
        <taxon>Elysia</taxon>
    </lineage>
</organism>
<reference evidence="2 3" key="1">
    <citation type="journal article" date="2021" name="Elife">
        <title>Chloroplast acquisition without the gene transfer in kleptoplastic sea slugs, Plakobranchus ocellatus.</title>
        <authorList>
            <person name="Maeda T."/>
            <person name="Takahashi S."/>
            <person name="Yoshida T."/>
            <person name="Shimamura S."/>
            <person name="Takaki Y."/>
            <person name="Nagai Y."/>
            <person name="Toyoda A."/>
            <person name="Suzuki Y."/>
            <person name="Arimoto A."/>
            <person name="Ishii H."/>
            <person name="Satoh N."/>
            <person name="Nishiyama T."/>
            <person name="Hasebe M."/>
            <person name="Maruyama T."/>
            <person name="Minagawa J."/>
            <person name="Obokata J."/>
            <person name="Shigenobu S."/>
        </authorList>
    </citation>
    <scope>NUCLEOTIDE SEQUENCE [LARGE SCALE GENOMIC DNA]</scope>
</reference>
<proteinExistence type="predicted"/>
<gene>
    <name evidence="2" type="ORF">ElyMa_005732100</name>
</gene>
<evidence type="ECO:0000256" key="1">
    <source>
        <dbReference type="SAM" id="MobiDB-lite"/>
    </source>
</evidence>
<sequence>MLAPPTSPLSRPPAGLPCFDTSTRRSGRRSRALQTYCGDVLHAAAGTKWKVLLGPANQPNSSSHSGSLVFRHLQTWLTDHNIEGASRASPPWRHPPSGVRTINTGATTSNLPRKLGRRISPRVDLSRVLVTLASLDYDDAVFLSHTHRRSRL</sequence>
<dbReference type="Proteomes" id="UP000762676">
    <property type="component" value="Unassembled WGS sequence"/>
</dbReference>
<comment type="caution">
    <text evidence="2">The sequence shown here is derived from an EMBL/GenBank/DDBJ whole genome shotgun (WGS) entry which is preliminary data.</text>
</comment>